<comment type="caution">
    <text evidence="1">The sequence shown here is derived from an EMBL/GenBank/DDBJ whole genome shotgun (WGS) entry which is preliminary data.</text>
</comment>
<evidence type="ECO:0000313" key="2">
    <source>
        <dbReference type="Proteomes" id="UP000016023"/>
    </source>
</evidence>
<reference evidence="1 2" key="1">
    <citation type="submission" date="2011-12" db="EMBL/GenBank/DDBJ databases">
        <title>The Genome Sequence of Prevotella micans F0438.</title>
        <authorList>
            <consortium name="The Broad Institute Genome Sequencing Platform"/>
            <person name="Earl A."/>
            <person name="Ward D."/>
            <person name="Feldgarden M."/>
            <person name="Gevers D."/>
            <person name="Izard J."/>
            <person name="Baranova O.V."/>
            <person name="Blanton J.M."/>
            <person name="Wade W.G."/>
            <person name="Dewhirst F.E."/>
            <person name="Young S.K."/>
            <person name="Zeng Q."/>
            <person name="Gargeya S."/>
            <person name="Fitzgerald M."/>
            <person name="Haas B."/>
            <person name="Abouelleil A."/>
            <person name="Alvarado L."/>
            <person name="Arachchi H.M."/>
            <person name="Berlin A."/>
            <person name="Chapman S.B."/>
            <person name="Gearin G."/>
            <person name="Goldberg J."/>
            <person name="Griggs A."/>
            <person name="Gujja S."/>
            <person name="Hansen M."/>
            <person name="Heiman D."/>
            <person name="Howarth C."/>
            <person name="Larimer J."/>
            <person name="Lui A."/>
            <person name="MacDonald P.J.P."/>
            <person name="McCowen C."/>
            <person name="Montmayeur A."/>
            <person name="Murphy C."/>
            <person name="Neiman D."/>
            <person name="Pearson M."/>
            <person name="Priest M."/>
            <person name="Roberts A."/>
            <person name="Saif S."/>
            <person name="Shea T."/>
            <person name="Sisk P."/>
            <person name="Stolte C."/>
            <person name="Sykes S."/>
            <person name="Wortman J."/>
            <person name="Nusbaum C."/>
            <person name="Birren B."/>
        </authorList>
    </citation>
    <scope>NUCLEOTIDE SEQUENCE [LARGE SCALE GENOMIC DNA]</scope>
    <source>
        <strain evidence="1 2">F0438</strain>
    </source>
</reference>
<name>H1PZR2_9BACT</name>
<dbReference type="Proteomes" id="UP000016023">
    <property type="component" value="Unassembled WGS sequence"/>
</dbReference>
<organism evidence="1 2">
    <name type="scientific">Prevotella micans F0438</name>
    <dbReference type="NCBI Taxonomy" id="883158"/>
    <lineage>
        <taxon>Bacteria</taxon>
        <taxon>Pseudomonadati</taxon>
        <taxon>Bacteroidota</taxon>
        <taxon>Bacteroidia</taxon>
        <taxon>Bacteroidales</taxon>
        <taxon>Prevotellaceae</taxon>
        <taxon>Prevotella</taxon>
    </lineage>
</organism>
<dbReference type="AlphaFoldDB" id="H1PZR2"/>
<evidence type="ECO:0000313" key="1">
    <source>
        <dbReference type="EMBL" id="EHO74655.1"/>
    </source>
</evidence>
<dbReference type="HOGENOM" id="CLU_1334413_0_0_10"/>
<keyword evidence="2" id="KW-1185">Reference proteome</keyword>
<proteinExistence type="predicted"/>
<accession>H1PZR2</accession>
<sequence>PDCGVPGLRKPFYCRIAAFQGFESLFIAGLRRSGSSKAFLLPDCGVPGLRKPFYCRIAAFRGLESLFVAGLRRSEASKAFLLSDCDVPGLRKPFYCRIATFRGLESLFIAGLRRSEASKAFLLPDCDVPGLRMLFGFLICRFFISKWWLRRRCFAFAGWVTMGGRRTSCDLLYNTPTRWSRAFVRRWNRLGMSFRMRGRGTWFAIS</sequence>
<protein>
    <submittedName>
        <fullName evidence="1">Uncharacterized protein</fullName>
    </submittedName>
</protein>
<dbReference type="EMBL" id="AGWK01000004">
    <property type="protein sequence ID" value="EHO74655.1"/>
    <property type="molecule type" value="Genomic_DNA"/>
</dbReference>
<feature type="non-terminal residue" evidence="1">
    <location>
        <position position="1"/>
    </location>
</feature>
<gene>
    <name evidence="1" type="ORF">HMPREF9140_00150</name>
</gene>